<dbReference type="SMART" id="SM00450">
    <property type="entry name" value="RHOD"/>
    <property type="match status" value="1"/>
</dbReference>
<organism evidence="2 3">
    <name type="scientific">Colletotrichum higginsianum (strain IMI 349063)</name>
    <name type="common">Crucifer anthracnose fungus</name>
    <dbReference type="NCBI Taxonomy" id="759273"/>
    <lineage>
        <taxon>Eukaryota</taxon>
        <taxon>Fungi</taxon>
        <taxon>Dikarya</taxon>
        <taxon>Ascomycota</taxon>
        <taxon>Pezizomycotina</taxon>
        <taxon>Sordariomycetes</taxon>
        <taxon>Hypocreomycetidae</taxon>
        <taxon>Glomerellales</taxon>
        <taxon>Glomerellaceae</taxon>
        <taxon>Colletotrichum</taxon>
        <taxon>Colletotrichum destructivum species complex</taxon>
    </lineage>
</organism>
<evidence type="ECO:0000259" key="1">
    <source>
        <dbReference type="PROSITE" id="PS50206"/>
    </source>
</evidence>
<dbReference type="PANTHER" id="PTHR44086">
    <property type="entry name" value="THIOSULFATE SULFURTRANSFERASE RDL2, MITOCHONDRIAL-RELATED"/>
    <property type="match status" value="1"/>
</dbReference>
<dbReference type="GO" id="GO:0005739">
    <property type="term" value="C:mitochondrion"/>
    <property type="evidence" value="ECO:0007669"/>
    <property type="project" value="TreeGrafter"/>
</dbReference>
<dbReference type="Pfam" id="PF00581">
    <property type="entry name" value="Rhodanese"/>
    <property type="match status" value="1"/>
</dbReference>
<dbReference type="AlphaFoldDB" id="H1VK23"/>
<dbReference type="Proteomes" id="UP000007174">
    <property type="component" value="Unassembled WGS sequence"/>
</dbReference>
<dbReference type="CDD" id="cd01519">
    <property type="entry name" value="RHOD_HSP67B2"/>
    <property type="match status" value="1"/>
</dbReference>
<dbReference type="VEuPathDB" id="FungiDB:CH63R_04551"/>
<sequence length="229" mass="25180">MLRCCYVGGPDFIQTRDLCDPSDYDNEEGCSISMEGRDRCGAEVLLVGVGRLPRDGGEWEQALELRADGRVGEEPQGRHYHRYAFLSWPTGQTATSTPTAVPPFSFPLEPSLLEHPHTNARLPLDADSREPGELEQTGRIPSAVNIPVATAPESFHISEDDFEDRYGFPRPAKDTELVFYCKAGVRSRAAATLAKEAGWTRVGEYPGSFLDWQKHGGEVETGGRGPGQE</sequence>
<dbReference type="STRING" id="759273.H1VK23"/>
<dbReference type="HOGENOM" id="CLU_1209742_0_0_1"/>
<dbReference type="PROSITE" id="PS50206">
    <property type="entry name" value="RHODANESE_3"/>
    <property type="match status" value="1"/>
</dbReference>
<name>H1VK23_COLHI</name>
<evidence type="ECO:0000313" key="2">
    <source>
        <dbReference type="EMBL" id="CCF40576.1"/>
    </source>
</evidence>
<dbReference type="EMBL" id="CACQ02004164">
    <property type="protein sequence ID" value="CCF40576.1"/>
    <property type="molecule type" value="Genomic_DNA"/>
</dbReference>
<protein>
    <submittedName>
        <fullName evidence="2">Rhodanese domain-containing protein</fullName>
    </submittedName>
</protein>
<dbReference type="SUPFAM" id="SSF52821">
    <property type="entry name" value="Rhodanese/Cell cycle control phosphatase"/>
    <property type="match status" value="1"/>
</dbReference>
<dbReference type="GO" id="GO:0004792">
    <property type="term" value="F:thiosulfate-cyanide sulfurtransferase activity"/>
    <property type="evidence" value="ECO:0007669"/>
    <property type="project" value="TreeGrafter"/>
</dbReference>
<dbReference type="eggNOG" id="KOG1530">
    <property type="taxonomic scope" value="Eukaryota"/>
</dbReference>
<dbReference type="Gene3D" id="3.40.250.10">
    <property type="entry name" value="Rhodanese-like domain"/>
    <property type="match status" value="1"/>
</dbReference>
<evidence type="ECO:0000313" key="3">
    <source>
        <dbReference type="Proteomes" id="UP000007174"/>
    </source>
</evidence>
<reference evidence="3" key="1">
    <citation type="journal article" date="2012" name="Nat. Genet.">
        <title>Lifestyle transitions in plant pathogenic Colletotrichum fungi deciphered by genome and transcriptome analyses.</title>
        <authorList>
            <person name="O'Connell R.J."/>
            <person name="Thon M.R."/>
            <person name="Hacquard S."/>
            <person name="Amyotte S.G."/>
            <person name="Kleemann J."/>
            <person name="Torres M.F."/>
            <person name="Damm U."/>
            <person name="Buiate E.A."/>
            <person name="Epstein L."/>
            <person name="Alkan N."/>
            <person name="Altmueller J."/>
            <person name="Alvarado-Balderrama L."/>
            <person name="Bauser C.A."/>
            <person name="Becker C."/>
            <person name="Birren B.W."/>
            <person name="Chen Z."/>
            <person name="Choi J."/>
            <person name="Crouch J.A."/>
            <person name="Duvick J.P."/>
            <person name="Farman M.A."/>
            <person name="Gan P."/>
            <person name="Heiman D."/>
            <person name="Henrissat B."/>
            <person name="Howard R.J."/>
            <person name="Kabbage M."/>
            <person name="Koch C."/>
            <person name="Kracher B."/>
            <person name="Kubo Y."/>
            <person name="Law A.D."/>
            <person name="Lebrun M.-H."/>
            <person name="Lee Y.-H."/>
            <person name="Miyara I."/>
            <person name="Moore N."/>
            <person name="Neumann U."/>
            <person name="Nordstroem K."/>
            <person name="Panaccione D.G."/>
            <person name="Panstruga R."/>
            <person name="Place M."/>
            <person name="Proctor R.H."/>
            <person name="Prusky D."/>
            <person name="Rech G."/>
            <person name="Reinhardt R."/>
            <person name="Rollins J.A."/>
            <person name="Rounsley S."/>
            <person name="Schardl C.L."/>
            <person name="Schwartz D.C."/>
            <person name="Shenoy N."/>
            <person name="Shirasu K."/>
            <person name="Sikhakolli U.R."/>
            <person name="Stueber K."/>
            <person name="Sukno S.A."/>
            <person name="Sweigard J.A."/>
            <person name="Takano Y."/>
            <person name="Takahara H."/>
            <person name="Trail F."/>
            <person name="van der Does H.C."/>
            <person name="Voll L.M."/>
            <person name="Will I."/>
            <person name="Young S."/>
            <person name="Zeng Q."/>
            <person name="Zhang J."/>
            <person name="Zhou S."/>
            <person name="Dickman M.B."/>
            <person name="Schulze-Lefert P."/>
            <person name="Ver Loren van Themaat E."/>
            <person name="Ma L.-J."/>
            <person name="Vaillancourt L.J."/>
        </authorList>
    </citation>
    <scope>NUCLEOTIDE SEQUENCE [LARGE SCALE GENOMIC DNA]</scope>
    <source>
        <strain evidence="3">IMI 349063</strain>
    </source>
</reference>
<dbReference type="InterPro" id="IPR001763">
    <property type="entry name" value="Rhodanese-like_dom"/>
</dbReference>
<gene>
    <name evidence="2" type="ORF">CH063_11108</name>
</gene>
<proteinExistence type="predicted"/>
<feature type="domain" description="Rhodanese" evidence="1">
    <location>
        <begin position="127"/>
        <end position="221"/>
    </location>
</feature>
<dbReference type="InterPro" id="IPR036873">
    <property type="entry name" value="Rhodanese-like_dom_sf"/>
</dbReference>
<accession>H1VK23</accession>
<dbReference type="PANTHER" id="PTHR44086:SF10">
    <property type="entry name" value="THIOSULFATE SULFURTRANSFERASE_RHODANESE-LIKE DOMAIN-CONTAINING PROTEIN 3"/>
    <property type="match status" value="1"/>
</dbReference>